<sequence>MGQRMRVLWAVHTPTHGSSSLTHQQHQTRHTHFPSFQAQNSIHNTKPYSYSYPHHTLILILLPFLSLLSSLFPSAAALSAAHFYLLFFCSAVNLPLLLLTPPTICCSDSALFLFLSRLPPLLFSLQGNLLR</sequence>
<protein>
    <submittedName>
        <fullName evidence="2">Uncharacterized protein</fullName>
    </submittedName>
</protein>
<reference evidence="2 3" key="1">
    <citation type="journal article" date="2023" name="Plants (Basel)">
        <title>Bridging the Gap: Combining Genomics and Transcriptomics Approaches to Understand Stylosanthes scabra, an Orphan Legume from the Brazilian Caatinga.</title>
        <authorList>
            <person name="Ferreira-Neto J.R.C."/>
            <person name="da Silva M.D."/>
            <person name="Binneck E."/>
            <person name="de Melo N.F."/>
            <person name="da Silva R.H."/>
            <person name="de Melo A.L.T.M."/>
            <person name="Pandolfi V."/>
            <person name="Bustamante F.O."/>
            <person name="Brasileiro-Vidal A.C."/>
            <person name="Benko-Iseppon A.M."/>
        </authorList>
    </citation>
    <scope>NUCLEOTIDE SEQUENCE [LARGE SCALE GENOMIC DNA]</scope>
    <source>
        <tissue evidence="2">Leaves</tissue>
    </source>
</reference>
<accession>A0ABU6S758</accession>
<keyword evidence="1" id="KW-0812">Transmembrane</keyword>
<evidence type="ECO:0000313" key="3">
    <source>
        <dbReference type="Proteomes" id="UP001341840"/>
    </source>
</evidence>
<dbReference type="Proteomes" id="UP001341840">
    <property type="component" value="Unassembled WGS sequence"/>
</dbReference>
<keyword evidence="1" id="KW-1133">Transmembrane helix</keyword>
<organism evidence="2 3">
    <name type="scientific">Stylosanthes scabra</name>
    <dbReference type="NCBI Taxonomy" id="79078"/>
    <lineage>
        <taxon>Eukaryota</taxon>
        <taxon>Viridiplantae</taxon>
        <taxon>Streptophyta</taxon>
        <taxon>Embryophyta</taxon>
        <taxon>Tracheophyta</taxon>
        <taxon>Spermatophyta</taxon>
        <taxon>Magnoliopsida</taxon>
        <taxon>eudicotyledons</taxon>
        <taxon>Gunneridae</taxon>
        <taxon>Pentapetalae</taxon>
        <taxon>rosids</taxon>
        <taxon>fabids</taxon>
        <taxon>Fabales</taxon>
        <taxon>Fabaceae</taxon>
        <taxon>Papilionoideae</taxon>
        <taxon>50 kb inversion clade</taxon>
        <taxon>dalbergioids sensu lato</taxon>
        <taxon>Dalbergieae</taxon>
        <taxon>Pterocarpus clade</taxon>
        <taxon>Stylosanthes</taxon>
    </lineage>
</organism>
<proteinExistence type="predicted"/>
<name>A0ABU6S758_9FABA</name>
<feature type="transmembrane region" description="Helical" evidence="1">
    <location>
        <begin position="81"/>
        <end position="99"/>
    </location>
</feature>
<keyword evidence="1" id="KW-0472">Membrane</keyword>
<feature type="transmembrane region" description="Helical" evidence="1">
    <location>
        <begin position="56"/>
        <end position="75"/>
    </location>
</feature>
<gene>
    <name evidence="2" type="ORF">PIB30_016133</name>
</gene>
<comment type="caution">
    <text evidence="2">The sequence shown here is derived from an EMBL/GenBank/DDBJ whole genome shotgun (WGS) entry which is preliminary data.</text>
</comment>
<dbReference type="EMBL" id="JASCZI010060460">
    <property type="protein sequence ID" value="MED6132102.1"/>
    <property type="molecule type" value="Genomic_DNA"/>
</dbReference>
<evidence type="ECO:0000256" key="1">
    <source>
        <dbReference type="SAM" id="Phobius"/>
    </source>
</evidence>
<keyword evidence="3" id="KW-1185">Reference proteome</keyword>
<evidence type="ECO:0000313" key="2">
    <source>
        <dbReference type="EMBL" id="MED6132102.1"/>
    </source>
</evidence>